<dbReference type="Pfam" id="PF00535">
    <property type="entry name" value="Glycos_transf_2"/>
    <property type="match status" value="1"/>
</dbReference>
<dbReference type="Proteomes" id="UP001501496">
    <property type="component" value="Unassembled WGS sequence"/>
</dbReference>
<evidence type="ECO:0000313" key="3">
    <source>
        <dbReference type="Proteomes" id="UP001501496"/>
    </source>
</evidence>
<evidence type="ECO:0000259" key="1">
    <source>
        <dbReference type="Pfam" id="PF00535"/>
    </source>
</evidence>
<comment type="caution">
    <text evidence="2">The sequence shown here is derived from an EMBL/GenBank/DDBJ whole genome shotgun (WGS) entry which is preliminary data.</text>
</comment>
<dbReference type="InterPro" id="IPR029044">
    <property type="entry name" value="Nucleotide-diphossugar_trans"/>
</dbReference>
<dbReference type="SUPFAM" id="SSF53448">
    <property type="entry name" value="Nucleotide-diphospho-sugar transferases"/>
    <property type="match status" value="1"/>
</dbReference>
<feature type="domain" description="Glycosyltransferase 2-like" evidence="1">
    <location>
        <begin position="6"/>
        <end position="45"/>
    </location>
</feature>
<gene>
    <name evidence="2" type="ORF">GCM10022291_23100</name>
</gene>
<sequence length="47" mass="5532">MSVKLSLVIPVYNAELFIFDTLTRIQKWKQTINYKVEVIFVNDGSIR</sequence>
<dbReference type="EMBL" id="BAABCA010000004">
    <property type="protein sequence ID" value="GAA4237097.1"/>
    <property type="molecule type" value="Genomic_DNA"/>
</dbReference>
<name>A0ABP8CBM2_9FLAO</name>
<dbReference type="Gene3D" id="3.90.550.10">
    <property type="entry name" value="Spore Coat Polysaccharide Biosynthesis Protein SpsA, Chain A"/>
    <property type="match status" value="1"/>
</dbReference>
<protein>
    <recommendedName>
        <fullName evidence="1">Glycosyltransferase 2-like domain-containing protein</fullName>
    </recommendedName>
</protein>
<proteinExistence type="predicted"/>
<reference evidence="3" key="1">
    <citation type="journal article" date="2019" name="Int. J. Syst. Evol. Microbiol.">
        <title>The Global Catalogue of Microorganisms (GCM) 10K type strain sequencing project: providing services to taxonomists for standard genome sequencing and annotation.</title>
        <authorList>
            <consortium name="The Broad Institute Genomics Platform"/>
            <consortium name="The Broad Institute Genome Sequencing Center for Infectious Disease"/>
            <person name="Wu L."/>
            <person name="Ma J."/>
        </authorList>
    </citation>
    <scope>NUCLEOTIDE SEQUENCE [LARGE SCALE GENOMIC DNA]</scope>
    <source>
        <strain evidence="3">JCM 17630</strain>
    </source>
</reference>
<accession>A0ABP8CBM2</accession>
<keyword evidence="3" id="KW-1185">Reference proteome</keyword>
<dbReference type="InterPro" id="IPR001173">
    <property type="entry name" value="Glyco_trans_2-like"/>
</dbReference>
<dbReference type="RefSeq" id="WP_425567969.1">
    <property type="nucleotide sequence ID" value="NZ_BAABCA010000004.1"/>
</dbReference>
<organism evidence="2 3">
    <name type="scientific">Postechiella marina</name>
    <dbReference type="NCBI Taxonomy" id="943941"/>
    <lineage>
        <taxon>Bacteria</taxon>
        <taxon>Pseudomonadati</taxon>
        <taxon>Bacteroidota</taxon>
        <taxon>Flavobacteriia</taxon>
        <taxon>Flavobacteriales</taxon>
        <taxon>Flavobacteriaceae</taxon>
        <taxon>Postechiella</taxon>
    </lineage>
</organism>
<evidence type="ECO:0000313" key="2">
    <source>
        <dbReference type="EMBL" id="GAA4237097.1"/>
    </source>
</evidence>